<name>W6U6S6_ECHGR</name>
<dbReference type="Proteomes" id="UP000019149">
    <property type="component" value="Unassembled WGS sequence"/>
</dbReference>
<reference evidence="1 2" key="1">
    <citation type="journal article" date="2013" name="Nat. Genet.">
        <title>The genome of the hydatid tapeworm Echinococcus granulosus.</title>
        <authorList>
            <person name="Zheng H."/>
            <person name="Zhang W."/>
            <person name="Zhang L."/>
            <person name="Zhang Z."/>
            <person name="Li J."/>
            <person name="Lu G."/>
            <person name="Zhu Y."/>
            <person name="Wang Y."/>
            <person name="Huang Y."/>
            <person name="Liu J."/>
            <person name="Kang H."/>
            <person name="Chen J."/>
            <person name="Wang L."/>
            <person name="Chen A."/>
            <person name="Yu S."/>
            <person name="Gao Z."/>
            <person name="Jin L."/>
            <person name="Gu W."/>
            <person name="Wang Z."/>
            <person name="Zhao L."/>
            <person name="Shi B."/>
            <person name="Wen H."/>
            <person name="Lin R."/>
            <person name="Jones M.K."/>
            <person name="Brejova B."/>
            <person name="Vinar T."/>
            <person name="Zhao G."/>
            <person name="McManus D.P."/>
            <person name="Chen Z."/>
            <person name="Zhou Y."/>
            <person name="Wang S."/>
        </authorList>
    </citation>
    <scope>NUCLEOTIDE SEQUENCE [LARGE SCALE GENOMIC DNA]</scope>
</reference>
<dbReference type="KEGG" id="egl:EGR_08221"/>
<evidence type="ECO:0000313" key="2">
    <source>
        <dbReference type="Proteomes" id="UP000019149"/>
    </source>
</evidence>
<gene>
    <name evidence="1" type="ORF">EGR_08221</name>
</gene>
<dbReference type="CTD" id="36343936"/>
<dbReference type="RefSeq" id="XP_024348111.1">
    <property type="nucleotide sequence ID" value="XM_024497470.1"/>
</dbReference>
<proteinExistence type="predicted"/>
<comment type="caution">
    <text evidence="1">The sequence shown here is derived from an EMBL/GenBank/DDBJ whole genome shotgun (WGS) entry which is preliminary data.</text>
</comment>
<protein>
    <submittedName>
        <fullName evidence="1">Uncharacterized protein</fullName>
    </submittedName>
</protein>
<evidence type="ECO:0000313" key="1">
    <source>
        <dbReference type="EMBL" id="EUB56915.1"/>
    </source>
</evidence>
<organism evidence="1 2">
    <name type="scientific">Echinococcus granulosus</name>
    <name type="common">Hydatid tapeworm</name>
    <dbReference type="NCBI Taxonomy" id="6210"/>
    <lineage>
        <taxon>Eukaryota</taxon>
        <taxon>Metazoa</taxon>
        <taxon>Spiralia</taxon>
        <taxon>Lophotrochozoa</taxon>
        <taxon>Platyhelminthes</taxon>
        <taxon>Cestoda</taxon>
        <taxon>Eucestoda</taxon>
        <taxon>Cyclophyllidea</taxon>
        <taxon>Taeniidae</taxon>
        <taxon>Echinococcus</taxon>
        <taxon>Echinococcus granulosus group</taxon>
    </lineage>
</organism>
<dbReference type="EMBL" id="APAU02000099">
    <property type="protein sequence ID" value="EUB56915.1"/>
    <property type="molecule type" value="Genomic_DNA"/>
</dbReference>
<dbReference type="STRING" id="6210.W6U6S6"/>
<dbReference type="GeneID" id="36343936"/>
<keyword evidence="2" id="KW-1185">Reference proteome</keyword>
<dbReference type="AlphaFoldDB" id="W6U6S6"/>
<accession>W6U6S6</accession>
<sequence length="168" mass="19621">MATDSVTRLEQKESTFKFNFFYILGKIARSERFIKSVFHCMTNCYFKLQFKNIFKNFLVFFLNRILNNFSLCPYRGSYFYGPSGPHMHPRHIDARLLLTNHQDHHQCNAEEAHGDENGNFNEEMPENSMKIVSLLLNALIVFVVTSLPEIPSSILKTYVMLNEVEEVN</sequence>